<sequence length="74" mass="8699">MYVCIIIASSWNKIMTREYFMCLISTNQKSVTFDKFGCHVCWTRESNTFDKLKCHMSCIYDNLADETMSHLLNS</sequence>
<evidence type="ECO:0000313" key="1">
    <source>
        <dbReference type="EMBL" id="ABC74958.1"/>
    </source>
</evidence>
<reference evidence="1 2" key="1">
    <citation type="journal article" date="2006" name="J. Virol.">
        <title>Sequence analysis and organization of the Neodiprion abietis nucleopolyhedrovirus genome.</title>
        <authorList>
            <person name="Duffy S.P."/>
            <person name="Young A.M."/>
            <person name="Morin B."/>
            <person name="Lucarotti C.J."/>
            <person name="Koop B.F."/>
            <person name="Levin D.B."/>
        </authorList>
    </citation>
    <scope>NUCLEOTIDE SEQUENCE [LARGE SCALE GENOMIC DNA]</scope>
</reference>
<dbReference type="EMBL" id="DQ317692">
    <property type="protein sequence ID" value="ABC74958.1"/>
    <property type="molecule type" value="Genomic_DNA"/>
</dbReference>
<accession>Q0ZNZ6</accession>
<organism evidence="1 2">
    <name type="scientific">Neodiprion abietis nucleopolyhedrovirus</name>
    <dbReference type="NCBI Taxonomy" id="204507"/>
    <lineage>
        <taxon>Viruses</taxon>
        <taxon>Viruses incertae sedis</taxon>
        <taxon>Naldaviricetes</taxon>
        <taxon>Lefavirales</taxon>
        <taxon>Baculoviridae</taxon>
        <taxon>Gammabaculovirus</taxon>
        <taxon>Gammabaculovirus neabietis</taxon>
    </lineage>
</organism>
<dbReference type="Proteomes" id="UP000242804">
    <property type="component" value="Segment"/>
</dbReference>
<dbReference type="GeneID" id="4179135"/>
<proteinExistence type="predicted"/>
<keyword evidence="2" id="KW-1185">Reference proteome</keyword>
<name>Q0ZNZ6_9CBAC</name>
<dbReference type="KEGG" id="vg:4179135"/>
<protein>
    <submittedName>
        <fullName evidence="1">Uncharacterized protein</fullName>
    </submittedName>
</protein>
<evidence type="ECO:0000313" key="2">
    <source>
        <dbReference type="Proteomes" id="UP000242804"/>
    </source>
</evidence>
<dbReference type="RefSeq" id="YP_667932.1">
    <property type="nucleotide sequence ID" value="NC_008252.1"/>
</dbReference>